<dbReference type="Pfam" id="PF08386">
    <property type="entry name" value="Abhydrolase_4"/>
    <property type="match status" value="1"/>
</dbReference>
<comment type="similarity">
    <text evidence="1">Belongs to the peptidase S33 family.</text>
</comment>
<feature type="domain" description="AB hydrolase-1" evidence="3">
    <location>
        <begin position="36"/>
        <end position="240"/>
    </location>
</feature>
<evidence type="ECO:0000256" key="1">
    <source>
        <dbReference type="ARBA" id="ARBA00010088"/>
    </source>
</evidence>
<protein>
    <recommendedName>
        <fullName evidence="7">Peptidase S33 tripeptidyl aminopeptidase-like C-terminal domain-containing protein</fullName>
    </recommendedName>
</protein>
<evidence type="ECO:0000256" key="2">
    <source>
        <dbReference type="ARBA" id="ARBA00022801"/>
    </source>
</evidence>
<dbReference type="Gene3D" id="3.40.50.1820">
    <property type="entry name" value="alpha/beta hydrolase"/>
    <property type="match status" value="1"/>
</dbReference>
<proteinExistence type="inferred from homology"/>
<evidence type="ECO:0000313" key="5">
    <source>
        <dbReference type="EMBL" id="KAF2767835.1"/>
    </source>
</evidence>
<dbReference type="GO" id="GO:0016787">
    <property type="term" value="F:hydrolase activity"/>
    <property type="evidence" value="ECO:0007669"/>
    <property type="project" value="UniProtKB-KW"/>
</dbReference>
<dbReference type="Proteomes" id="UP000799436">
    <property type="component" value="Unassembled WGS sequence"/>
</dbReference>
<dbReference type="PANTHER" id="PTHR43248:SF25">
    <property type="entry name" value="AB HYDROLASE-1 DOMAIN-CONTAINING PROTEIN-RELATED"/>
    <property type="match status" value="1"/>
</dbReference>
<reference evidence="5" key="1">
    <citation type="journal article" date="2020" name="Stud. Mycol.">
        <title>101 Dothideomycetes genomes: a test case for predicting lifestyles and emergence of pathogens.</title>
        <authorList>
            <person name="Haridas S."/>
            <person name="Albert R."/>
            <person name="Binder M."/>
            <person name="Bloem J."/>
            <person name="Labutti K."/>
            <person name="Salamov A."/>
            <person name="Andreopoulos B."/>
            <person name="Baker S."/>
            <person name="Barry K."/>
            <person name="Bills G."/>
            <person name="Bluhm B."/>
            <person name="Cannon C."/>
            <person name="Castanera R."/>
            <person name="Culley D."/>
            <person name="Daum C."/>
            <person name="Ezra D."/>
            <person name="Gonzalez J."/>
            <person name="Henrissat B."/>
            <person name="Kuo A."/>
            <person name="Liang C."/>
            <person name="Lipzen A."/>
            <person name="Lutzoni F."/>
            <person name="Magnuson J."/>
            <person name="Mondo S."/>
            <person name="Nolan M."/>
            <person name="Ohm R."/>
            <person name="Pangilinan J."/>
            <person name="Park H.-J."/>
            <person name="Ramirez L."/>
            <person name="Alfaro M."/>
            <person name="Sun H."/>
            <person name="Tritt A."/>
            <person name="Yoshinaga Y."/>
            <person name="Zwiers L.-H."/>
            <person name="Turgeon B."/>
            <person name="Goodwin S."/>
            <person name="Spatafora J."/>
            <person name="Crous P."/>
            <person name="Grigoriev I."/>
        </authorList>
    </citation>
    <scope>NUCLEOTIDE SEQUENCE</scope>
    <source>
        <strain evidence="5">CBS 116005</strain>
    </source>
</reference>
<dbReference type="EMBL" id="ML995851">
    <property type="protein sequence ID" value="KAF2767835.1"/>
    <property type="molecule type" value="Genomic_DNA"/>
</dbReference>
<evidence type="ECO:0000313" key="6">
    <source>
        <dbReference type="Proteomes" id="UP000799436"/>
    </source>
</evidence>
<keyword evidence="2" id="KW-0378">Hydrolase</keyword>
<accession>A0A6G1L4S5</accession>
<evidence type="ECO:0000259" key="4">
    <source>
        <dbReference type="Pfam" id="PF08386"/>
    </source>
</evidence>
<keyword evidence="6" id="KW-1185">Reference proteome</keyword>
<sequence>MDWQGGSAEADKTVQLALIKVEATVPVSDPTYGGAVVLNPGSPGGSGVDQVLRGGHHVRTILSAGPGADNATARNFDIIGFDPRGVNNTRPQLFCAPNHLEAARQAIEEDAHGFIDSSDTAFNYLWARKRAWADDCSRRAASQGIGKHVSTAPVARDIIEIFERHGEWREKEVQHQISRDRLLTAADKQGIIQRTAYHPGKEMIQYWGFSYGSILGATLSAMFPDRIKRAVLDGVADSHDYMAAGWGSNLRDTDLTFVKLAEHCWDGGKEHCAIWHEDGPAAITETVQGIIKNLKDEPIGAASDGQYGPTVVTHPDLMKFIRDVVYWPLADFPLTVQILYDLSKRNGTSLRNWTRSQQPPLGEPLSKTCLKDGPYSEACVQGATPGSSTGIACSDGSNYRLNETREQYLQYANQLIAASRLIGASWASTMMPCTAWHARPHWRYAGDFRNKTAHPILFVGNTIDPVTPLFNAFKMAHGFDNAGVLHQDSEGHCSYSGVSLCTARAVREYFQSGILPGKLGGLRDVDGWEGHGELCAVDRKPFDGYTRGSEAPLPEGERDQELWDGIVGLNRVWP</sequence>
<dbReference type="PANTHER" id="PTHR43248">
    <property type="entry name" value="2-SUCCINYL-6-HYDROXY-2,4-CYCLOHEXADIENE-1-CARBOXYLATE SYNTHASE"/>
    <property type="match status" value="1"/>
</dbReference>
<evidence type="ECO:0008006" key="7">
    <source>
        <dbReference type="Google" id="ProtNLM"/>
    </source>
</evidence>
<feature type="domain" description="Peptidase S33 tripeptidyl aminopeptidase-like C-terminal" evidence="4">
    <location>
        <begin position="420"/>
        <end position="517"/>
    </location>
</feature>
<dbReference type="InterPro" id="IPR029058">
    <property type="entry name" value="AB_hydrolase_fold"/>
</dbReference>
<organism evidence="5 6">
    <name type="scientific">Teratosphaeria nubilosa</name>
    <dbReference type="NCBI Taxonomy" id="161662"/>
    <lineage>
        <taxon>Eukaryota</taxon>
        <taxon>Fungi</taxon>
        <taxon>Dikarya</taxon>
        <taxon>Ascomycota</taxon>
        <taxon>Pezizomycotina</taxon>
        <taxon>Dothideomycetes</taxon>
        <taxon>Dothideomycetidae</taxon>
        <taxon>Mycosphaerellales</taxon>
        <taxon>Teratosphaeriaceae</taxon>
        <taxon>Teratosphaeria</taxon>
    </lineage>
</organism>
<dbReference type="InterPro" id="IPR013595">
    <property type="entry name" value="Pept_S33_TAP-like_C"/>
</dbReference>
<dbReference type="SUPFAM" id="SSF53474">
    <property type="entry name" value="alpha/beta-Hydrolases"/>
    <property type="match status" value="1"/>
</dbReference>
<gene>
    <name evidence="5" type="ORF">EJ03DRAFT_328854</name>
</gene>
<evidence type="ECO:0000259" key="3">
    <source>
        <dbReference type="Pfam" id="PF00561"/>
    </source>
</evidence>
<dbReference type="AlphaFoldDB" id="A0A6G1L4S5"/>
<dbReference type="InterPro" id="IPR051601">
    <property type="entry name" value="Serine_prot/Carboxylest_S33"/>
</dbReference>
<dbReference type="OrthoDB" id="425534at2759"/>
<name>A0A6G1L4S5_9PEZI</name>
<dbReference type="Pfam" id="PF00561">
    <property type="entry name" value="Abhydrolase_1"/>
    <property type="match status" value="1"/>
</dbReference>
<dbReference type="InterPro" id="IPR000073">
    <property type="entry name" value="AB_hydrolase_1"/>
</dbReference>